<keyword evidence="6" id="KW-0406">Ion transport</keyword>
<evidence type="ECO:0000313" key="7">
    <source>
        <dbReference type="EMBL" id="SQH73157.1"/>
    </source>
</evidence>
<dbReference type="HAMAP" id="MF_01844">
    <property type="entry name" value="NhaA"/>
    <property type="match status" value="1"/>
</dbReference>
<feature type="transmembrane region" description="Helical" evidence="6">
    <location>
        <begin position="341"/>
        <end position="367"/>
    </location>
</feature>
<evidence type="ECO:0000256" key="6">
    <source>
        <dbReference type="HAMAP-Rule" id="MF_01844"/>
    </source>
</evidence>
<organism evidence="7 8">
    <name type="scientific">Porphyromonas crevioricanis</name>
    <dbReference type="NCBI Taxonomy" id="393921"/>
    <lineage>
        <taxon>Bacteria</taxon>
        <taxon>Pseudomonadati</taxon>
        <taxon>Bacteroidota</taxon>
        <taxon>Bacteroidia</taxon>
        <taxon>Bacteroidales</taxon>
        <taxon>Porphyromonadaceae</taxon>
        <taxon>Porphyromonas</taxon>
    </lineage>
</organism>
<gene>
    <name evidence="6 7" type="primary">nhaA</name>
    <name evidence="7" type="ORF">NCTC12858_01001</name>
</gene>
<dbReference type="GO" id="GO:0015385">
    <property type="term" value="F:sodium:proton antiporter activity"/>
    <property type="evidence" value="ECO:0007669"/>
    <property type="project" value="UniProtKB-UniRule"/>
</dbReference>
<reference evidence="7 8" key="1">
    <citation type="submission" date="2018-06" db="EMBL/GenBank/DDBJ databases">
        <authorList>
            <consortium name="Pathogen Informatics"/>
            <person name="Doyle S."/>
        </authorList>
    </citation>
    <scope>NUCLEOTIDE SEQUENCE [LARGE SCALE GENOMIC DNA]</scope>
    <source>
        <strain evidence="7 8">NCTC12858</strain>
    </source>
</reference>
<dbReference type="PANTHER" id="PTHR30341">
    <property type="entry name" value="SODIUM ION/PROTON ANTIPORTER NHAA-RELATED"/>
    <property type="match status" value="1"/>
</dbReference>
<accession>A0A2X4PZ22</accession>
<keyword evidence="8" id="KW-1185">Reference proteome</keyword>
<comment type="catalytic activity">
    <reaction evidence="6">
        <text>Na(+)(in) + 2 H(+)(out) = Na(+)(out) + 2 H(+)(in)</text>
        <dbReference type="Rhea" id="RHEA:29251"/>
        <dbReference type="ChEBI" id="CHEBI:15378"/>
        <dbReference type="ChEBI" id="CHEBI:29101"/>
    </reaction>
</comment>
<keyword evidence="6" id="KW-0739">Sodium transport</keyword>
<feature type="transmembrane region" description="Helical" evidence="6">
    <location>
        <begin position="20"/>
        <end position="36"/>
    </location>
</feature>
<feature type="transmembrane region" description="Helical" evidence="6">
    <location>
        <begin position="105"/>
        <end position="124"/>
    </location>
</feature>
<keyword evidence="6" id="KW-0813">Transport</keyword>
<comment type="function">
    <text evidence="6">Na(+)/H(+) antiporter that extrudes sodium in exchange for external protons.</text>
</comment>
<name>A0A2X4PZ22_9PORP</name>
<dbReference type="Pfam" id="PF06965">
    <property type="entry name" value="Na_H_antiport_1"/>
    <property type="match status" value="1"/>
</dbReference>
<evidence type="ECO:0000256" key="5">
    <source>
        <dbReference type="ARBA" id="ARBA00023136"/>
    </source>
</evidence>
<feature type="transmembrane region" description="Helical" evidence="6">
    <location>
        <begin position="191"/>
        <end position="210"/>
    </location>
</feature>
<dbReference type="RefSeq" id="WP_023935755.1">
    <property type="nucleotide sequence ID" value="NZ_FUXH01000008.1"/>
</dbReference>
<keyword evidence="2 6" id="KW-1003">Cell membrane</keyword>
<feature type="transmembrane region" description="Helical" evidence="6">
    <location>
        <begin position="164"/>
        <end position="184"/>
    </location>
</feature>
<dbReference type="KEGG" id="pcre:NCTC12858_01001"/>
<feature type="transmembrane region" description="Helical" evidence="6">
    <location>
        <begin position="216"/>
        <end position="245"/>
    </location>
</feature>
<feature type="transmembrane region" description="Helical" evidence="6">
    <location>
        <begin position="314"/>
        <end position="335"/>
    </location>
</feature>
<comment type="subcellular location">
    <subcellularLocation>
        <location evidence="1">Cell inner membrane</location>
        <topology evidence="1">Multi-pass membrane protein</topology>
    </subcellularLocation>
    <subcellularLocation>
        <location evidence="6">Cell membrane</location>
        <topology evidence="6">Multi-pass membrane protein</topology>
    </subcellularLocation>
</comment>
<evidence type="ECO:0000256" key="2">
    <source>
        <dbReference type="ARBA" id="ARBA00022475"/>
    </source>
</evidence>
<feature type="transmembrane region" description="Helical" evidence="6">
    <location>
        <begin position="136"/>
        <end position="158"/>
    </location>
</feature>
<keyword evidence="6" id="KW-0915">Sodium</keyword>
<evidence type="ECO:0000256" key="4">
    <source>
        <dbReference type="ARBA" id="ARBA00022989"/>
    </source>
</evidence>
<sequence length="448" mass="48498">MMKRKLINPLSRITKRKPNATLMLFVAAVLAVIVANSPWSRFYYELLNYPVLLQIGNYSVFSHNGETMSLLEFVNDALMAIFFFVVGLEIKQEMLVGELSSFRKAVLPIVGAFGGMIFPVLFYLSVCHTGDEIHGAAIPMATDIAFALAALAALGARVPTSLKAFLTALAVVDDIGGIIVIAIFYSGHISFLLLGVALAILVLMFVLGKMGVTHKAFYYLCGIVVWTLFVGSGVHATIAGVLLAFTIPAHSKVNMHNLRSEMRVLFNLMPDGERTNRDVTMLSRDQISIISSMKKKAAKAISPVQEMESDFSPFVNFFVLPLFAFVNAGVVLGGVTAEGMFGVPLAIVLGLFVGKTLGIFSFTALFIKSGLGCMPKGMTYHNLLALSMLGGIGFTVALFLASLSFGDVHPELFNEAKMGIFSGSILSGICGYFWLRYVLSKEHKAGII</sequence>
<keyword evidence="6" id="KW-0050">Antiport</keyword>
<feature type="transmembrane region" description="Helical" evidence="6">
    <location>
        <begin position="379"/>
        <end position="400"/>
    </location>
</feature>
<dbReference type="InterPro" id="IPR023171">
    <property type="entry name" value="Na/H_antiporter_dom_sf"/>
</dbReference>
<proteinExistence type="inferred from homology"/>
<dbReference type="GO" id="GO:0005886">
    <property type="term" value="C:plasma membrane"/>
    <property type="evidence" value="ECO:0007669"/>
    <property type="project" value="UniProtKB-SubCell"/>
</dbReference>
<evidence type="ECO:0000313" key="8">
    <source>
        <dbReference type="Proteomes" id="UP000249300"/>
    </source>
</evidence>
<dbReference type="InterPro" id="IPR004670">
    <property type="entry name" value="NhaA"/>
</dbReference>
<comment type="similarity">
    <text evidence="6">Belongs to the NhaA Na(+)/H(+) (TC 2.A.33) antiporter family.</text>
</comment>
<keyword evidence="4 6" id="KW-1133">Transmembrane helix</keyword>
<dbReference type="PANTHER" id="PTHR30341:SF0">
    <property type="entry name" value="NA(+)_H(+) ANTIPORTER NHAA"/>
    <property type="match status" value="1"/>
</dbReference>
<keyword evidence="3 6" id="KW-0812">Transmembrane</keyword>
<dbReference type="Proteomes" id="UP000249300">
    <property type="component" value="Chromosome 1"/>
</dbReference>
<dbReference type="GO" id="GO:0006885">
    <property type="term" value="P:regulation of pH"/>
    <property type="evidence" value="ECO:0007669"/>
    <property type="project" value="UniProtKB-UniRule"/>
</dbReference>
<keyword evidence="5 6" id="KW-0472">Membrane</keyword>
<dbReference type="NCBIfam" id="TIGR00773">
    <property type="entry name" value="NhaA"/>
    <property type="match status" value="1"/>
</dbReference>
<dbReference type="EMBL" id="LS483447">
    <property type="protein sequence ID" value="SQH73157.1"/>
    <property type="molecule type" value="Genomic_DNA"/>
</dbReference>
<feature type="transmembrane region" description="Helical" evidence="6">
    <location>
        <begin position="420"/>
        <end position="439"/>
    </location>
</feature>
<evidence type="ECO:0000256" key="3">
    <source>
        <dbReference type="ARBA" id="ARBA00022692"/>
    </source>
</evidence>
<dbReference type="Gene3D" id="1.20.1530.10">
    <property type="entry name" value="Na+/H+ antiporter like domain"/>
    <property type="match status" value="1"/>
</dbReference>
<protein>
    <recommendedName>
        <fullName evidence="6">Na(+)/H(+) antiporter NhaA</fullName>
    </recommendedName>
    <alternativeName>
        <fullName evidence="6">Sodium/proton antiporter NhaA</fullName>
    </alternativeName>
</protein>
<evidence type="ECO:0000256" key="1">
    <source>
        <dbReference type="ARBA" id="ARBA00004429"/>
    </source>
</evidence>
<dbReference type="AlphaFoldDB" id="A0A2X4PZ22"/>